<dbReference type="Pfam" id="PF00961">
    <property type="entry name" value="LAGLIDADG_1"/>
    <property type="match status" value="1"/>
</dbReference>
<reference evidence="4" key="1">
    <citation type="submission" date="2018-08" db="EMBL/GenBank/DDBJ databases">
        <title>Comparative mitochondrial genomics of the basidiomycete Termitomyces.</title>
        <authorList>
            <person name="Nieuwenhuis M."/>
        </authorList>
    </citation>
    <scope>NUCLEOTIDE SEQUENCE</scope>
    <source>
        <strain evidence="4">TRssc25</strain>
    </source>
</reference>
<dbReference type="AlphaFoldDB" id="A0A386TY80"/>
<evidence type="ECO:0000313" key="4">
    <source>
        <dbReference type="EMBL" id="AYE93169.1"/>
    </source>
</evidence>
<keyword evidence="4" id="KW-0255">Endonuclease</keyword>
<feature type="domain" description="Homing endonuclease LAGLIDADG" evidence="3">
    <location>
        <begin position="460"/>
        <end position="544"/>
    </location>
</feature>
<dbReference type="InterPro" id="IPR004860">
    <property type="entry name" value="LAGLIDADG_dom"/>
</dbReference>
<name>A0A386TY80_9AGAR</name>
<keyword evidence="4" id="KW-0496">Mitochondrion</keyword>
<keyword evidence="4" id="KW-0378">Hydrolase</keyword>
<feature type="compositionally biased region" description="Gly residues" evidence="2">
    <location>
        <begin position="85"/>
        <end position="97"/>
    </location>
</feature>
<dbReference type="OrthoDB" id="4822at2759"/>
<feature type="region of interest" description="Disordered" evidence="2">
    <location>
        <begin position="389"/>
        <end position="461"/>
    </location>
</feature>
<dbReference type="InterPro" id="IPR051289">
    <property type="entry name" value="LAGLIDADG_Endonuclease"/>
</dbReference>
<evidence type="ECO:0000256" key="1">
    <source>
        <dbReference type="ARBA" id="ARBA00002670"/>
    </source>
</evidence>
<evidence type="ECO:0000256" key="2">
    <source>
        <dbReference type="SAM" id="MobiDB-lite"/>
    </source>
</evidence>
<comment type="function">
    <text evidence="1">Mitochondrial DNA endonuclease involved in intron homing.</text>
</comment>
<sequence>MSIVMVTLLVSLGLYAGNLEYLFGPLSLLANYFKINAIKLFGIIQFFLYTSAPPFPFFNIKPSSCPPTSPCPPILLLPSTRPSGTEGGVREGAGARRGGPKEGGKEKKGQEETAKLKFYVDSSIFILLLPYLLQGSLNPYLPFPFQAFLKVRRQGEGIINNGLVGGMVSFFCSLRPLMGTWRCYASPQPWADLGEYVGGRVLHSKIFQNEQSAGNSLNSFLSVIPEKYHISDHLMKHQKPTNITDFGYYLSGLIEGNGLFEDQKLEIKFQDKDISLAYFIKKEIGYGKVIKLTKSKEIKYVLIHSEGLKKVLTLLNGKLITTNIINQLLTHNYDTIFNIEILPPAKFDLLTNFWFSGFTDAKGFFLINPTLFSPQSLSQSQLLPQTGLSEAGRFSTPTPPSDSKEERGGAHPSLPSPSFDPHTLPSLLRNKERTEAGARRAEGQKERGPASFGHPAKQDRRMEERATAPIHLEFYIKHNGPKAELVLDYIKKTFGGNFYYLESEQTFVYKTNHIKAVKLVIDYFDKFQLNSYKHVKFFQWRKVYRIIQRKEHFMEKNVDKIKKIEKNLRD</sequence>
<feature type="compositionally biased region" description="Basic and acidic residues" evidence="2">
    <location>
        <begin position="429"/>
        <end position="448"/>
    </location>
</feature>
<dbReference type="Gene3D" id="3.10.28.10">
    <property type="entry name" value="Homing endonucleases"/>
    <property type="match status" value="2"/>
</dbReference>
<dbReference type="PANTHER" id="PTHR36181:SF3">
    <property type="entry name" value="INTRON-ENCODED DNA ENDONUCLEASE AI5 BETA"/>
    <property type="match status" value="1"/>
</dbReference>
<dbReference type="GO" id="GO:0005739">
    <property type="term" value="C:mitochondrion"/>
    <property type="evidence" value="ECO:0007669"/>
    <property type="project" value="UniProtKB-ARBA"/>
</dbReference>
<gene>
    <name evidence="4" type="ORF">DXG01_000014</name>
</gene>
<proteinExistence type="predicted"/>
<dbReference type="SUPFAM" id="SSF55608">
    <property type="entry name" value="Homing endonucleases"/>
    <property type="match status" value="2"/>
</dbReference>
<feature type="compositionally biased region" description="Basic and acidic residues" evidence="2">
    <location>
        <begin position="99"/>
        <end position="109"/>
    </location>
</feature>
<accession>A0A386TY80</accession>
<protein>
    <submittedName>
        <fullName evidence="4">LAGLIDADG homing endonuclease</fullName>
    </submittedName>
</protein>
<dbReference type="EMBL" id="MH725794">
    <property type="protein sequence ID" value="AYE93169.1"/>
    <property type="molecule type" value="Genomic_DNA"/>
</dbReference>
<dbReference type="InterPro" id="IPR027434">
    <property type="entry name" value="Homing_endonucl"/>
</dbReference>
<keyword evidence="4" id="KW-0540">Nuclease</keyword>
<dbReference type="PANTHER" id="PTHR36181">
    <property type="entry name" value="INTRON-ENCODED ENDONUCLEASE AI3-RELATED"/>
    <property type="match status" value="1"/>
</dbReference>
<feature type="region of interest" description="Disordered" evidence="2">
    <location>
        <begin position="81"/>
        <end position="109"/>
    </location>
</feature>
<geneLocation type="mitochondrion" evidence="4"/>
<evidence type="ECO:0000259" key="3">
    <source>
        <dbReference type="Pfam" id="PF00961"/>
    </source>
</evidence>
<dbReference type="GO" id="GO:0004519">
    <property type="term" value="F:endonuclease activity"/>
    <property type="evidence" value="ECO:0007669"/>
    <property type="project" value="UniProtKB-KW"/>
</dbReference>
<organism evidence="4">
    <name type="scientific">Tephrocybe rancida</name>
    <dbReference type="NCBI Taxonomy" id="117070"/>
    <lineage>
        <taxon>Eukaryota</taxon>
        <taxon>Fungi</taxon>
        <taxon>Dikarya</taxon>
        <taxon>Basidiomycota</taxon>
        <taxon>Agaricomycotina</taxon>
        <taxon>Agaricomycetes</taxon>
        <taxon>Agaricomycetidae</taxon>
        <taxon>Agaricales</taxon>
        <taxon>Tricholomatineae</taxon>
        <taxon>Lyophyllaceae</taxon>
        <taxon>Tephrocybe</taxon>
    </lineage>
</organism>